<comment type="subcellular location">
    <subcellularLocation>
        <location evidence="1">Membrane</location>
        <topology evidence="1">Multi-pass membrane protein</topology>
    </subcellularLocation>
</comment>
<dbReference type="Proteomes" id="UP000012174">
    <property type="component" value="Unassembled WGS sequence"/>
</dbReference>
<sequence>MIGSVVYISAVFQQIRFGLGDAVRPETLEGFLKSLYATVIAYNFTQLSVKFSILTQYKRIFETKSATKLFTGLLIYLGCYACFCLLSSILTCVPVAKYWDDTIPGGCINRSNLHYGIAGVNIANDFMLLCIPYPFLRSLNITRRAKYILIGVFACGGVACVVAIIRLQSLFVNNSAPIDQQPLKGVDIALWSGLEINIAISCASVPQLKAMFVKVIPKLGSYYGSSQTAYGTGASGRGTDARGGTHPGRSRNDENATAIGTAISDDNSGDQNKGGGIMVERAFEMQSMPVPDDGSEQNLVVTSWNTDCYAKRDDITSPSGGRSSPV</sequence>
<dbReference type="AlphaFoldDB" id="M7SE02"/>
<evidence type="ECO:0000256" key="4">
    <source>
        <dbReference type="ARBA" id="ARBA00023136"/>
    </source>
</evidence>
<evidence type="ECO:0000313" key="9">
    <source>
        <dbReference type="EMBL" id="EMR62407.1"/>
    </source>
</evidence>
<dbReference type="PANTHER" id="PTHR33048:SF123">
    <property type="entry name" value="INTEGRAL MEMBRANE PROTEIN"/>
    <property type="match status" value="1"/>
</dbReference>
<dbReference type="InterPro" id="IPR049326">
    <property type="entry name" value="Rhodopsin_dom_fungi"/>
</dbReference>
<dbReference type="EMBL" id="KB707433">
    <property type="protein sequence ID" value="EMR62407.1"/>
    <property type="molecule type" value="Genomic_DNA"/>
</dbReference>
<dbReference type="eggNOG" id="ENOG502S025">
    <property type="taxonomic scope" value="Eukaryota"/>
</dbReference>
<dbReference type="KEGG" id="ela:UCREL1_10666"/>
<organism evidence="9 10">
    <name type="scientific">Eutypa lata (strain UCR-EL1)</name>
    <name type="common">Grapevine dieback disease fungus</name>
    <name type="synonym">Eutypa armeniacae</name>
    <dbReference type="NCBI Taxonomy" id="1287681"/>
    <lineage>
        <taxon>Eukaryota</taxon>
        <taxon>Fungi</taxon>
        <taxon>Dikarya</taxon>
        <taxon>Ascomycota</taxon>
        <taxon>Pezizomycotina</taxon>
        <taxon>Sordariomycetes</taxon>
        <taxon>Xylariomycetidae</taxon>
        <taxon>Xylariales</taxon>
        <taxon>Diatrypaceae</taxon>
        <taxon>Eutypa</taxon>
    </lineage>
</organism>
<feature type="domain" description="Rhodopsin" evidence="8">
    <location>
        <begin position="9"/>
        <end position="213"/>
    </location>
</feature>
<dbReference type="GO" id="GO:0016020">
    <property type="term" value="C:membrane"/>
    <property type="evidence" value="ECO:0007669"/>
    <property type="project" value="UniProtKB-SubCell"/>
</dbReference>
<proteinExistence type="inferred from homology"/>
<gene>
    <name evidence="9" type="ORF">UCREL1_10666</name>
</gene>
<dbReference type="STRING" id="1287681.M7SE02"/>
<feature type="transmembrane region" description="Helical" evidence="7">
    <location>
        <begin position="116"/>
        <end position="135"/>
    </location>
</feature>
<keyword evidence="2 7" id="KW-0812">Transmembrane</keyword>
<keyword evidence="10" id="KW-1185">Reference proteome</keyword>
<feature type="region of interest" description="Disordered" evidence="6">
    <location>
        <begin position="230"/>
        <end position="254"/>
    </location>
</feature>
<keyword evidence="4 7" id="KW-0472">Membrane</keyword>
<dbReference type="OMA" id="PVAKYWD"/>
<evidence type="ECO:0000256" key="2">
    <source>
        <dbReference type="ARBA" id="ARBA00022692"/>
    </source>
</evidence>
<evidence type="ECO:0000256" key="3">
    <source>
        <dbReference type="ARBA" id="ARBA00022989"/>
    </source>
</evidence>
<dbReference type="Pfam" id="PF20684">
    <property type="entry name" value="Fung_rhodopsin"/>
    <property type="match status" value="1"/>
</dbReference>
<feature type="transmembrane region" description="Helical" evidence="7">
    <location>
        <begin position="73"/>
        <end position="96"/>
    </location>
</feature>
<accession>M7SE02</accession>
<keyword evidence="3 7" id="KW-1133">Transmembrane helix</keyword>
<evidence type="ECO:0000256" key="1">
    <source>
        <dbReference type="ARBA" id="ARBA00004141"/>
    </source>
</evidence>
<evidence type="ECO:0000313" key="10">
    <source>
        <dbReference type="Proteomes" id="UP000012174"/>
    </source>
</evidence>
<evidence type="ECO:0000256" key="5">
    <source>
        <dbReference type="ARBA" id="ARBA00038359"/>
    </source>
</evidence>
<dbReference type="PANTHER" id="PTHR33048">
    <property type="entry name" value="PTH11-LIKE INTEGRAL MEMBRANE PROTEIN (AFU_ORTHOLOGUE AFUA_5G11245)"/>
    <property type="match status" value="1"/>
</dbReference>
<evidence type="ECO:0000256" key="7">
    <source>
        <dbReference type="SAM" id="Phobius"/>
    </source>
</evidence>
<protein>
    <submittedName>
        <fullName evidence="9">Putative integral membrane protein</fullName>
    </submittedName>
</protein>
<reference evidence="10" key="1">
    <citation type="journal article" date="2013" name="Genome Announc.">
        <title>Draft genome sequence of the grapevine dieback fungus Eutypa lata UCR-EL1.</title>
        <authorList>
            <person name="Blanco-Ulate B."/>
            <person name="Rolshausen P.E."/>
            <person name="Cantu D."/>
        </authorList>
    </citation>
    <scope>NUCLEOTIDE SEQUENCE [LARGE SCALE GENOMIC DNA]</scope>
    <source>
        <strain evidence="10">UCR-EL1</strain>
    </source>
</reference>
<feature type="transmembrane region" description="Helical" evidence="7">
    <location>
        <begin position="147"/>
        <end position="168"/>
    </location>
</feature>
<dbReference type="InterPro" id="IPR052337">
    <property type="entry name" value="SAT4-like"/>
</dbReference>
<dbReference type="HOGENOM" id="CLU_028200_0_2_1"/>
<comment type="similarity">
    <text evidence="5">Belongs to the SAT4 family.</text>
</comment>
<evidence type="ECO:0000259" key="8">
    <source>
        <dbReference type="Pfam" id="PF20684"/>
    </source>
</evidence>
<evidence type="ECO:0000256" key="6">
    <source>
        <dbReference type="SAM" id="MobiDB-lite"/>
    </source>
</evidence>
<name>M7SE02_EUTLA</name>
<dbReference type="OrthoDB" id="3648173at2759"/>